<dbReference type="RefSeq" id="WP_182559620.1">
    <property type="nucleotide sequence ID" value="NZ_JACGWT010000002.1"/>
</dbReference>
<dbReference type="Gene3D" id="3.40.50.2300">
    <property type="match status" value="2"/>
</dbReference>
<reference evidence="5 6" key="1">
    <citation type="submission" date="2020-07" db="EMBL/GenBank/DDBJ databases">
        <title>Sequencing the genomes of 1000 actinobacteria strains.</title>
        <authorList>
            <person name="Klenk H.-P."/>
        </authorList>
    </citation>
    <scope>NUCLEOTIDE SEQUENCE [LARGE SCALE GENOMIC DNA]</scope>
    <source>
        <strain evidence="5 6">DSM 100723</strain>
    </source>
</reference>
<dbReference type="Gene3D" id="1.10.260.40">
    <property type="entry name" value="lambda repressor-like DNA-binding domains"/>
    <property type="match status" value="1"/>
</dbReference>
<dbReference type="InterPro" id="IPR000843">
    <property type="entry name" value="HTH_LacI"/>
</dbReference>
<dbReference type="Proteomes" id="UP000523079">
    <property type="component" value="Unassembled WGS sequence"/>
</dbReference>
<gene>
    <name evidence="5" type="ORF">FHX74_001707</name>
</gene>
<dbReference type="Pfam" id="PF13377">
    <property type="entry name" value="Peripla_BP_3"/>
    <property type="match status" value="1"/>
</dbReference>
<dbReference type="GO" id="GO:0000976">
    <property type="term" value="F:transcription cis-regulatory region binding"/>
    <property type="evidence" value="ECO:0007669"/>
    <property type="project" value="TreeGrafter"/>
</dbReference>
<dbReference type="CDD" id="cd06267">
    <property type="entry name" value="PBP1_LacI_sugar_binding-like"/>
    <property type="match status" value="1"/>
</dbReference>
<dbReference type="InterPro" id="IPR028082">
    <property type="entry name" value="Peripla_BP_I"/>
</dbReference>
<keyword evidence="6" id="KW-1185">Reference proteome</keyword>
<protein>
    <submittedName>
        <fullName evidence="5">DNA-binding LacI/PurR family transcriptional regulator</fullName>
    </submittedName>
</protein>
<evidence type="ECO:0000256" key="3">
    <source>
        <dbReference type="ARBA" id="ARBA00023163"/>
    </source>
</evidence>
<dbReference type="Pfam" id="PF00356">
    <property type="entry name" value="LacI"/>
    <property type="match status" value="1"/>
</dbReference>
<dbReference type="SUPFAM" id="SSF47413">
    <property type="entry name" value="lambda repressor-like DNA-binding domains"/>
    <property type="match status" value="1"/>
</dbReference>
<dbReference type="PROSITE" id="PS00356">
    <property type="entry name" value="HTH_LACI_1"/>
    <property type="match status" value="1"/>
</dbReference>
<proteinExistence type="predicted"/>
<dbReference type="GO" id="GO:0003700">
    <property type="term" value="F:DNA-binding transcription factor activity"/>
    <property type="evidence" value="ECO:0007669"/>
    <property type="project" value="TreeGrafter"/>
</dbReference>
<name>A0A7W3IRW9_9ACTN</name>
<dbReference type="SUPFAM" id="SSF53822">
    <property type="entry name" value="Periplasmic binding protein-like I"/>
    <property type="match status" value="1"/>
</dbReference>
<organism evidence="5 6">
    <name type="scientific">Microlunatus kandeliicorticis</name>
    <dbReference type="NCBI Taxonomy" id="1759536"/>
    <lineage>
        <taxon>Bacteria</taxon>
        <taxon>Bacillati</taxon>
        <taxon>Actinomycetota</taxon>
        <taxon>Actinomycetes</taxon>
        <taxon>Propionibacteriales</taxon>
        <taxon>Propionibacteriaceae</taxon>
        <taxon>Microlunatus</taxon>
    </lineage>
</organism>
<keyword evidence="2 5" id="KW-0238">DNA-binding</keyword>
<dbReference type="SMART" id="SM00354">
    <property type="entry name" value="HTH_LACI"/>
    <property type="match status" value="1"/>
</dbReference>
<dbReference type="CDD" id="cd01392">
    <property type="entry name" value="HTH_LacI"/>
    <property type="match status" value="1"/>
</dbReference>
<evidence type="ECO:0000313" key="5">
    <source>
        <dbReference type="EMBL" id="MBA8794102.1"/>
    </source>
</evidence>
<keyword evidence="1" id="KW-0805">Transcription regulation</keyword>
<accession>A0A7W3IRW9</accession>
<evidence type="ECO:0000256" key="2">
    <source>
        <dbReference type="ARBA" id="ARBA00023125"/>
    </source>
</evidence>
<keyword evidence="3" id="KW-0804">Transcription</keyword>
<dbReference type="InterPro" id="IPR046335">
    <property type="entry name" value="LacI/GalR-like_sensor"/>
</dbReference>
<dbReference type="PANTHER" id="PTHR30146">
    <property type="entry name" value="LACI-RELATED TRANSCRIPTIONAL REPRESSOR"/>
    <property type="match status" value="1"/>
</dbReference>
<dbReference type="AlphaFoldDB" id="A0A7W3IRW9"/>
<dbReference type="PANTHER" id="PTHR30146:SF155">
    <property type="entry name" value="ALANINE RACEMASE"/>
    <property type="match status" value="1"/>
</dbReference>
<dbReference type="EMBL" id="JACGWT010000002">
    <property type="protein sequence ID" value="MBA8794102.1"/>
    <property type="molecule type" value="Genomic_DNA"/>
</dbReference>
<feature type="domain" description="HTH lacI-type" evidence="4">
    <location>
        <begin position="9"/>
        <end position="63"/>
    </location>
</feature>
<evidence type="ECO:0000313" key="6">
    <source>
        <dbReference type="Proteomes" id="UP000523079"/>
    </source>
</evidence>
<sequence>MTERRVARQTIKEIAARAGVSTAAVSYALNDRPGVSAQTRTRIRAVAEELGWQPDSAARALASAQTDTVGLVLPAGVAGTLGVSPWYMEFISGIELVLAPQGRALLLQVATDQRTELGIYRNWAGSRRVDAAVLVDVELDDPRVRALADGPFPVVAAGPPAHAGGLASVWTDDAAAMDEAVGYLAALGHCRIGRVGGPERLAHSQVRADAFALACAERGLESVTRSTDYSVDQATRATRSLLLGRSRPTALIFDDDLSAVAGLRVASELGLRVPDQLSLLAWDDSVLCQVTTPPLSAMSHDVQEYGVQVTRLLLEVMAGAAPTARTGAAPHLEPRGTTASLA</sequence>
<dbReference type="PROSITE" id="PS50932">
    <property type="entry name" value="HTH_LACI_2"/>
    <property type="match status" value="1"/>
</dbReference>
<comment type="caution">
    <text evidence="5">The sequence shown here is derived from an EMBL/GenBank/DDBJ whole genome shotgun (WGS) entry which is preliminary data.</text>
</comment>
<evidence type="ECO:0000256" key="1">
    <source>
        <dbReference type="ARBA" id="ARBA00023015"/>
    </source>
</evidence>
<dbReference type="InterPro" id="IPR010982">
    <property type="entry name" value="Lambda_DNA-bd_dom_sf"/>
</dbReference>
<evidence type="ECO:0000259" key="4">
    <source>
        <dbReference type="PROSITE" id="PS50932"/>
    </source>
</evidence>